<gene>
    <name evidence="2" type="ORF">HAP48_042025</name>
</gene>
<dbReference type="EMBL" id="JAAOLE020000001">
    <property type="protein sequence ID" value="NVI49306.1"/>
    <property type="molecule type" value="Genomic_DNA"/>
</dbReference>
<comment type="caution">
    <text evidence="2">The sequence shown here is derived from an EMBL/GenBank/DDBJ whole genome shotgun (WGS) entry which is preliminary data.</text>
</comment>
<dbReference type="AlphaFoldDB" id="A0A973W8F8"/>
<evidence type="ECO:0000313" key="2">
    <source>
        <dbReference type="EMBL" id="NVI49306.1"/>
    </source>
</evidence>
<feature type="chain" id="PRO_5037906374" evidence="1">
    <location>
        <begin position="30"/>
        <end position="265"/>
    </location>
</feature>
<proteinExistence type="predicted"/>
<evidence type="ECO:0000256" key="1">
    <source>
        <dbReference type="SAM" id="SignalP"/>
    </source>
</evidence>
<dbReference type="RefSeq" id="WP_166213720.1">
    <property type="nucleotide sequence ID" value="NZ_CP088285.1"/>
</dbReference>
<name>A0A973W8F8_9BRAD</name>
<sequence>MRAALTITVAMISLALGTTARSASVTSCAADDFCYCVKDSLQDAIQTNVERIRKAISAQKSLGKAVGYLSIPLSTLNGSYIALNAEIADQNKKRIERRFGTEDVWILDPGAKEYSLPDEARGGEYMLMWTRVLQGDDGFGKDWDFVYFAGPSDFSSFFSLRGQGDMMKIARYYDRRIKTDRDLAKIDKALFRNYYGLKASVSFSYGSHDEWNIVRAINKKRRDQDAKVGLANQIGVLFDGKAIAPALFDVGISSGNAHACSPDGK</sequence>
<feature type="signal peptide" evidence="1">
    <location>
        <begin position="1"/>
        <end position="29"/>
    </location>
</feature>
<reference evidence="2" key="1">
    <citation type="submission" date="2020-06" db="EMBL/GenBank/DDBJ databases">
        <title>Whole Genome Sequence of Bradyrhizobium sp. Strain 1S1.</title>
        <authorList>
            <person name="Bromfield E.S.P."/>
            <person name="Cloutier S."/>
        </authorList>
    </citation>
    <scope>NUCLEOTIDE SEQUENCE [LARGE SCALE GENOMIC DNA]</scope>
    <source>
        <strain evidence="2">1S1</strain>
    </source>
</reference>
<accession>A0A973W8F8</accession>
<protein>
    <submittedName>
        <fullName evidence="2">Uncharacterized protein</fullName>
    </submittedName>
</protein>
<keyword evidence="1" id="KW-0732">Signal</keyword>
<organism evidence="2">
    <name type="scientific">Bradyrhizobium septentrionale</name>
    <dbReference type="NCBI Taxonomy" id="1404411"/>
    <lineage>
        <taxon>Bacteria</taxon>
        <taxon>Pseudomonadati</taxon>
        <taxon>Pseudomonadota</taxon>
        <taxon>Alphaproteobacteria</taxon>
        <taxon>Hyphomicrobiales</taxon>
        <taxon>Nitrobacteraceae</taxon>
        <taxon>Bradyrhizobium</taxon>
    </lineage>
</organism>